<dbReference type="InterPro" id="IPR050902">
    <property type="entry name" value="ABC_Transporter_SBP"/>
</dbReference>
<reference evidence="2 3" key="1">
    <citation type="submission" date="2023-03" db="EMBL/GenBank/DDBJ databases">
        <title>WGS of Methanotrichaceae archaeon Mx.</title>
        <authorList>
            <person name="Sorokin D.Y."/>
            <person name="Merkel A.Y."/>
        </authorList>
    </citation>
    <scope>NUCLEOTIDE SEQUENCE [LARGE SCALE GENOMIC DNA]</scope>
    <source>
        <strain evidence="2 3">Mx</strain>
    </source>
</reference>
<dbReference type="PANTHER" id="PTHR30535:SF34">
    <property type="entry name" value="MOLYBDATE-BINDING PROTEIN MOLA"/>
    <property type="match status" value="1"/>
</dbReference>
<dbReference type="Gene3D" id="3.40.50.1980">
    <property type="entry name" value="Nitrogenase molybdenum iron protein domain"/>
    <property type="match status" value="2"/>
</dbReference>
<dbReference type="PROSITE" id="PS50983">
    <property type="entry name" value="FE_B12_PBP"/>
    <property type="match status" value="1"/>
</dbReference>
<accession>A0ABT5X9Q2</accession>
<evidence type="ECO:0000313" key="2">
    <source>
        <dbReference type="EMBL" id="MDF0591436.1"/>
    </source>
</evidence>
<dbReference type="EMBL" id="JARFPK010000040">
    <property type="protein sequence ID" value="MDF0591436.1"/>
    <property type="molecule type" value="Genomic_DNA"/>
</dbReference>
<name>A0ABT5X9Q2_9EURY</name>
<dbReference type="PANTHER" id="PTHR30535">
    <property type="entry name" value="VITAMIN B12-BINDING PROTEIN"/>
    <property type="match status" value="1"/>
</dbReference>
<dbReference type="Pfam" id="PF01497">
    <property type="entry name" value="Peripla_BP_2"/>
    <property type="match status" value="1"/>
</dbReference>
<protein>
    <submittedName>
        <fullName evidence="2">ABC transporter substrate-binding protein</fullName>
    </submittedName>
</protein>
<dbReference type="SUPFAM" id="SSF53807">
    <property type="entry name" value="Helical backbone' metal receptor"/>
    <property type="match status" value="1"/>
</dbReference>
<evidence type="ECO:0000259" key="1">
    <source>
        <dbReference type="PROSITE" id="PS50983"/>
    </source>
</evidence>
<sequence length="380" mass="42134">MKWILSLTMVLFASMVLLAASPAAADVGYPKTITDMAGRVVTIDGPIERIITTNPDNSRTIIALGDGEKIVGTDESTIGSCICPKHGSEEVCPSCWENVCGGGLAAIPQTSTRFEVNYELMAYLEPDVIFETMFWSDRADDMQNKVGCPVVCVGTDFDFDIVSSQIRLVAEVLDRQDEAEDLIEFIDSKVEMVRSVTLGLDESEKPTVYFAPRGAMLGFYDPTEGRDFTRTVTFYEPLEVAGARNVAAEMGETGFEGSAINVGIEQIIAWDPDYILVACSTPDDIKAVEWIKTSADLQSIAAVRNGYVYNSFYPYCRGMPIDRSLLNMIYMAKLLHPDKFEDLDLEKEGNEIMKAFLGVDGVFTEYADYLVWPREYLDTL</sequence>
<organism evidence="2 3">
    <name type="scientific">Candidatus Methanocrinis natronophilus</name>
    <dbReference type="NCBI Taxonomy" id="3033396"/>
    <lineage>
        <taxon>Archaea</taxon>
        <taxon>Methanobacteriati</taxon>
        <taxon>Methanobacteriota</taxon>
        <taxon>Stenosarchaea group</taxon>
        <taxon>Methanomicrobia</taxon>
        <taxon>Methanotrichales</taxon>
        <taxon>Methanotrichaceae</taxon>
        <taxon>Methanocrinis</taxon>
    </lineage>
</organism>
<proteinExistence type="predicted"/>
<feature type="domain" description="Fe/B12 periplasmic-binding" evidence="1">
    <location>
        <begin position="49"/>
        <end position="339"/>
    </location>
</feature>
<dbReference type="RefSeq" id="WP_316967167.1">
    <property type="nucleotide sequence ID" value="NZ_JARFPK010000040.1"/>
</dbReference>
<evidence type="ECO:0000313" key="3">
    <source>
        <dbReference type="Proteomes" id="UP001220010"/>
    </source>
</evidence>
<keyword evidence="3" id="KW-1185">Reference proteome</keyword>
<dbReference type="InterPro" id="IPR002491">
    <property type="entry name" value="ABC_transptr_periplasmic_BD"/>
</dbReference>
<dbReference type="Proteomes" id="UP001220010">
    <property type="component" value="Unassembled WGS sequence"/>
</dbReference>
<comment type="caution">
    <text evidence="2">The sequence shown here is derived from an EMBL/GenBank/DDBJ whole genome shotgun (WGS) entry which is preliminary data.</text>
</comment>
<gene>
    <name evidence="2" type="ORF">P0O15_09725</name>
</gene>